<name>A0A8W7P630_ANOCL</name>
<reference evidence="1" key="1">
    <citation type="submission" date="2022-08" db="UniProtKB">
        <authorList>
            <consortium name="EnsemblMetazoa"/>
        </authorList>
    </citation>
    <scope>IDENTIFICATION</scope>
</reference>
<evidence type="ECO:0000313" key="1">
    <source>
        <dbReference type="EnsemblMetazoa" id="ACOM025855-PA.1"/>
    </source>
</evidence>
<dbReference type="VEuPathDB" id="VectorBase:ACON2_041631"/>
<sequence length="113" mass="12864">MKRKSKNPPRGRCLLWHGYHSTGTKIADKVWQRIRSPRPRRAAGGYVIPRADAPRPSTSVMEDTIIEVVDRDSLQQSRMALPPRYRFRDLLLGDFAFNDDGERSGNGGLKETL</sequence>
<accession>A0A8W7P630</accession>
<dbReference type="EnsemblMetazoa" id="ACOM025855-RA">
    <property type="protein sequence ID" value="ACOM025855-PA.1"/>
    <property type="gene ID" value="ACOM025855"/>
</dbReference>
<protein>
    <submittedName>
        <fullName evidence="1">Uncharacterized protein</fullName>
    </submittedName>
</protein>
<proteinExistence type="predicted"/>
<dbReference type="Proteomes" id="UP000075882">
    <property type="component" value="Unassembled WGS sequence"/>
</dbReference>
<dbReference type="AlphaFoldDB" id="A0A8W7P630"/>
<organism evidence="1">
    <name type="scientific">Anopheles coluzzii</name>
    <name type="common">African malaria mosquito</name>
    <dbReference type="NCBI Taxonomy" id="1518534"/>
    <lineage>
        <taxon>Eukaryota</taxon>
        <taxon>Metazoa</taxon>
        <taxon>Ecdysozoa</taxon>
        <taxon>Arthropoda</taxon>
        <taxon>Hexapoda</taxon>
        <taxon>Insecta</taxon>
        <taxon>Pterygota</taxon>
        <taxon>Neoptera</taxon>
        <taxon>Endopterygota</taxon>
        <taxon>Diptera</taxon>
        <taxon>Nematocera</taxon>
        <taxon>Culicoidea</taxon>
        <taxon>Culicidae</taxon>
        <taxon>Anophelinae</taxon>
        <taxon>Anopheles</taxon>
    </lineage>
</organism>